<dbReference type="InterPro" id="IPR006076">
    <property type="entry name" value="FAD-dep_OxRdtase"/>
</dbReference>
<dbReference type="GO" id="GO:0005737">
    <property type="term" value="C:cytoplasm"/>
    <property type="evidence" value="ECO:0007669"/>
    <property type="project" value="TreeGrafter"/>
</dbReference>
<keyword evidence="3" id="KW-1185">Reference proteome</keyword>
<dbReference type="RefSeq" id="XP_018005896.1">
    <property type="nucleotide sequence ID" value="XM_018143609.1"/>
</dbReference>
<organism evidence="2 3">
    <name type="scientific">Cyphellophora attinorum</name>
    <dbReference type="NCBI Taxonomy" id="1664694"/>
    <lineage>
        <taxon>Eukaryota</taxon>
        <taxon>Fungi</taxon>
        <taxon>Dikarya</taxon>
        <taxon>Ascomycota</taxon>
        <taxon>Pezizomycotina</taxon>
        <taxon>Eurotiomycetes</taxon>
        <taxon>Chaetothyriomycetidae</taxon>
        <taxon>Chaetothyriales</taxon>
        <taxon>Cyphellophoraceae</taxon>
        <taxon>Cyphellophora</taxon>
    </lineage>
</organism>
<dbReference type="PANTHER" id="PTHR13847:SF213">
    <property type="entry name" value="DEPENDENT OXIDOREDUCTASE, PUTATIVE-RELATED"/>
    <property type="match status" value="1"/>
</dbReference>
<proteinExistence type="predicted"/>
<dbReference type="VEuPathDB" id="FungiDB:AB675_354"/>
<dbReference type="Proteomes" id="UP000038010">
    <property type="component" value="Unassembled WGS sequence"/>
</dbReference>
<accession>A0A0N1HI62</accession>
<dbReference type="AlphaFoldDB" id="A0A0N1HI62"/>
<feature type="domain" description="FAD dependent oxidoreductase" evidence="1">
    <location>
        <begin position="53"/>
        <end position="463"/>
    </location>
</feature>
<dbReference type="PANTHER" id="PTHR13847">
    <property type="entry name" value="SARCOSINE DEHYDROGENASE-RELATED"/>
    <property type="match status" value="1"/>
</dbReference>
<gene>
    <name evidence="2" type="ORF">AB675_354</name>
</gene>
<evidence type="ECO:0000259" key="1">
    <source>
        <dbReference type="Pfam" id="PF01266"/>
    </source>
</evidence>
<dbReference type="GeneID" id="28735479"/>
<comment type="caution">
    <text evidence="2">The sequence shown here is derived from an EMBL/GenBank/DDBJ whole genome shotgun (WGS) entry which is preliminary data.</text>
</comment>
<dbReference type="Gene3D" id="3.50.50.60">
    <property type="entry name" value="FAD/NAD(P)-binding domain"/>
    <property type="match status" value="1"/>
</dbReference>
<dbReference type="InterPro" id="IPR036188">
    <property type="entry name" value="FAD/NAD-bd_sf"/>
</dbReference>
<protein>
    <recommendedName>
        <fullName evidence="1">FAD dependent oxidoreductase domain-containing protein</fullName>
    </recommendedName>
</protein>
<evidence type="ECO:0000313" key="3">
    <source>
        <dbReference type="Proteomes" id="UP000038010"/>
    </source>
</evidence>
<dbReference type="SUPFAM" id="SSF51905">
    <property type="entry name" value="FAD/NAD(P)-binding domain"/>
    <property type="match status" value="1"/>
</dbReference>
<evidence type="ECO:0000313" key="2">
    <source>
        <dbReference type="EMBL" id="KPI45933.1"/>
    </source>
</evidence>
<dbReference type="Pfam" id="PF01266">
    <property type="entry name" value="DAO"/>
    <property type="match status" value="1"/>
</dbReference>
<dbReference type="EMBL" id="LFJN01000001">
    <property type="protein sequence ID" value="KPI45933.1"/>
    <property type="molecule type" value="Genomic_DNA"/>
</dbReference>
<dbReference type="Gene3D" id="3.30.9.10">
    <property type="entry name" value="D-Amino Acid Oxidase, subunit A, domain 2"/>
    <property type="match status" value="1"/>
</dbReference>
<name>A0A0N1HI62_9EURO</name>
<sequence>MEAVPQPMINDLLGQISADPQLPRPNPTSAFWQLPPHPTISQVQSSSLPQSADYVIIGSGITACSVAAHLLTNPDFPKSAHVTVLEARTLCSGATGRNGGALTSWVPLAFTDLIAQYGQEEAIKIGRYAFRTLSKMHDLGNSRPEFKDASEVRRLRDVLAFVDAEAFEGAKLSFQKYEDLIGKEYSLNSEVLTAQETHEHYNMTNVAGALLVDCGAYWPYRLITALWADLLKTYSKQLSIETNTPAQSVTFDPNTSTYTITTPNGTITTPNVIHATNGYTGHLLPALRGKIHPLRGTMSTQHPPLGFGHYGTERAWSISHAPRYDTETKQFEAGLYYANQNPKSQDVFIGGEKVLLTEIFVTDDTEVREEARRNIEGILPRYFDKKGLTKEKQEQEPEIRKVWSGIMGFTSDGMPLVGKVPHTISQRKPDSDEIGSGGEWIAAGFNGYGMPQCWSVGEAVAKMILGKYETEVKDWLPDACLITEKRLAKMSAEASLAHLTGIKVRRC</sequence>
<reference evidence="2 3" key="1">
    <citation type="submission" date="2015-06" db="EMBL/GenBank/DDBJ databases">
        <title>Draft genome of the ant-associated black yeast Phialophora attae CBS 131958.</title>
        <authorList>
            <person name="Moreno L.F."/>
            <person name="Stielow B.J."/>
            <person name="de Hoog S."/>
            <person name="Vicente V.A."/>
            <person name="Weiss V.A."/>
            <person name="de Vries M."/>
            <person name="Cruz L.M."/>
            <person name="Souza E.M."/>
        </authorList>
    </citation>
    <scope>NUCLEOTIDE SEQUENCE [LARGE SCALE GENOMIC DNA]</scope>
    <source>
        <strain evidence="2 3">CBS 131958</strain>
    </source>
</reference>
<dbReference type="OrthoDB" id="512662at2759"/>
<dbReference type="STRING" id="1664694.A0A0N1HI62"/>